<proteinExistence type="predicted"/>
<keyword evidence="1" id="KW-0472">Membrane</keyword>
<keyword evidence="1" id="KW-0812">Transmembrane</keyword>
<evidence type="ECO:0000313" key="2">
    <source>
        <dbReference type="EMBL" id="MDL0433989.1"/>
    </source>
</evidence>
<accession>A0ABT7III5</accession>
<keyword evidence="1" id="KW-1133">Transmembrane helix</keyword>
<sequence length="144" mass="16262">MSSDVITWIGTILTAIGTAVTLWQAGKVKRYKDQVAFDLRKISISEAGEILRRGQEDCRKLLKSGGRGQSITNICDSVQERIDQAMNRFNQKSQDVDIKEKLNSANALLHEVRQDNNTTQNSSNLHVVFQEAIQLCNERLMEIN</sequence>
<dbReference type="RefSeq" id="WP_285394063.1">
    <property type="nucleotide sequence ID" value="NZ_JASSVS010000030.1"/>
</dbReference>
<dbReference type="EMBL" id="JASSVS010000030">
    <property type="protein sequence ID" value="MDL0433989.1"/>
    <property type="molecule type" value="Genomic_DNA"/>
</dbReference>
<dbReference type="Proteomes" id="UP001227964">
    <property type="component" value="Unassembled WGS sequence"/>
</dbReference>
<name>A0ABT7III5_9GAMM</name>
<feature type="transmembrane region" description="Helical" evidence="1">
    <location>
        <begin position="6"/>
        <end position="23"/>
    </location>
</feature>
<evidence type="ECO:0000256" key="1">
    <source>
        <dbReference type="SAM" id="Phobius"/>
    </source>
</evidence>
<keyword evidence="3" id="KW-1185">Reference proteome</keyword>
<evidence type="ECO:0000313" key="3">
    <source>
        <dbReference type="Proteomes" id="UP001227964"/>
    </source>
</evidence>
<gene>
    <name evidence="2" type="ORF">QPM17_22875</name>
</gene>
<protein>
    <submittedName>
        <fullName evidence="2">Uncharacterized protein</fullName>
    </submittedName>
</protein>
<comment type="caution">
    <text evidence="2">The sequence shown here is derived from an EMBL/GenBank/DDBJ whole genome shotgun (WGS) entry which is preliminary data.</text>
</comment>
<organism evidence="2 3">
    <name type="scientific">Marinobacter azerbaijanicus</name>
    <dbReference type="NCBI Taxonomy" id="3050455"/>
    <lineage>
        <taxon>Bacteria</taxon>
        <taxon>Pseudomonadati</taxon>
        <taxon>Pseudomonadota</taxon>
        <taxon>Gammaproteobacteria</taxon>
        <taxon>Pseudomonadales</taxon>
        <taxon>Marinobacteraceae</taxon>
        <taxon>Marinobacter</taxon>
    </lineage>
</organism>
<reference evidence="2 3" key="1">
    <citation type="submission" date="2023-06" db="EMBL/GenBank/DDBJ databases">
        <title>Marinobacter azerbaijanicus a moderately halophilic, isolated from Urmia Lake in Azerbaijan region of Iran.</title>
        <authorList>
            <person name="Sanchez-Porro C."/>
            <person name="Aghdam E.M."/>
            <person name="Saheb S.M."/>
            <person name="Tarhriz V."/>
            <person name="Kazemi E."/>
            <person name="Ammozegar M.A."/>
            <person name="Ventosa A."/>
            <person name="Hejazi M.S."/>
        </authorList>
    </citation>
    <scope>NUCLEOTIDE SEQUENCE [LARGE SCALE GENOMIC DNA]</scope>
    <source>
        <strain evidence="2 3">TBZ242</strain>
    </source>
</reference>